<comment type="caution">
    <text evidence="2">The sequence shown here is derived from an EMBL/GenBank/DDBJ whole genome shotgun (WGS) entry which is preliminary data.</text>
</comment>
<evidence type="ECO:0000313" key="2">
    <source>
        <dbReference type="EMBL" id="KAJ1103953.1"/>
    </source>
</evidence>
<accession>A0AAV7MPQ7</accession>
<feature type="region of interest" description="Disordered" evidence="1">
    <location>
        <begin position="1"/>
        <end position="84"/>
    </location>
</feature>
<feature type="compositionally biased region" description="Low complexity" evidence="1">
    <location>
        <begin position="38"/>
        <end position="47"/>
    </location>
</feature>
<reference evidence="2" key="1">
    <citation type="journal article" date="2022" name="bioRxiv">
        <title>Sequencing and chromosome-scale assembly of the giantPleurodeles waltlgenome.</title>
        <authorList>
            <person name="Brown T."/>
            <person name="Elewa A."/>
            <person name="Iarovenko S."/>
            <person name="Subramanian E."/>
            <person name="Araus A.J."/>
            <person name="Petzold A."/>
            <person name="Susuki M."/>
            <person name="Suzuki K.-i.T."/>
            <person name="Hayashi T."/>
            <person name="Toyoda A."/>
            <person name="Oliveira C."/>
            <person name="Osipova E."/>
            <person name="Leigh N.D."/>
            <person name="Simon A."/>
            <person name="Yun M.H."/>
        </authorList>
    </citation>
    <scope>NUCLEOTIDE SEQUENCE</scope>
    <source>
        <strain evidence="2">20211129_DDA</strain>
        <tissue evidence="2">Liver</tissue>
    </source>
</reference>
<name>A0AAV7MPQ7_PLEWA</name>
<dbReference type="Proteomes" id="UP001066276">
    <property type="component" value="Chromosome 9"/>
</dbReference>
<feature type="compositionally biased region" description="Basic and acidic residues" evidence="1">
    <location>
        <begin position="54"/>
        <end position="65"/>
    </location>
</feature>
<dbReference type="AlphaFoldDB" id="A0AAV7MPQ7"/>
<proteinExistence type="predicted"/>
<protein>
    <submittedName>
        <fullName evidence="2">Uncharacterized protein</fullName>
    </submittedName>
</protein>
<organism evidence="2 3">
    <name type="scientific">Pleurodeles waltl</name>
    <name type="common">Iberian ribbed newt</name>
    <dbReference type="NCBI Taxonomy" id="8319"/>
    <lineage>
        <taxon>Eukaryota</taxon>
        <taxon>Metazoa</taxon>
        <taxon>Chordata</taxon>
        <taxon>Craniata</taxon>
        <taxon>Vertebrata</taxon>
        <taxon>Euteleostomi</taxon>
        <taxon>Amphibia</taxon>
        <taxon>Batrachia</taxon>
        <taxon>Caudata</taxon>
        <taxon>Salamandroidea</taxon>
        <taxon>Salamandridae</taxon>
        <taxon>Pleurodelinae</taxon>
        <taxon>Pleurodeles</taxon>
    </lineage>
</organism>
<feature type="compositionally biased region" description="Basic and acidic residues" evidence="1">
    <location>
        <begin position="19"/>
        <end position="35"/>
    </location>
</feature>
<sequence>MSLALASPVGTEVFSGPHGDADRKGSAGPLKDSKHTGGRATTGRGNTPEPDDGNTDRNDHSRLLHSEGGPGGSNVLKLAMESVA</sequence>
<keyword evidence="3" id="KW-1185">Reference proteome</keyword>
<dbReference type="EMBL" id="JANPWB010000013">
    <property type="protein sequence ID" value="KAJ1103953.1"/>
    <property type="molecule type" value="Genomic_DNA"/>
</dbReference>
<evidence type="ECO:0000313" key="3">
    <source>
        <dbReference type="Proteomes" id="UP001066276"/>
    </source>
</evidence>
<gene>
    <name evidence="2" type="ORF">NDU88_001370</name>
</gene>
<evidence type="ECO:0000256" key="1">
    <source>
        <dbReference type="SAM" id="MobiDB-lite"/>
    </source>
</evidence>